<dbReference type="GO" id="GO:0009693">
    <property type="term" value="P:ethylene biosynthetic process"/>
    <property type="evidence" value="ECO:0007669"/>
    <property type="project" value="UniProtKB-KW"/>
</dbReference>
<dbReference type="FunFam" id="2.60.120.330:FF:000002">
    <property type="entry name" value="1-aminocyclopropane-1-carboxylate oxidase 1"/>
    <property type="match status" value="1"/>
</dbReference>
<comment type="pathway">
    <text evidence="8">Alkene biosynthesis; ethylene biosynthesis via S-adenosyl-L-methionine; ethylene from S-adenosyl-L-methionine: step 2/2.</text>
</comment>
<feature type="coiled-coil region" evidence="11">
    <location>
        <begin position="107"/>
        <end position="134"/>
    </location>
</feature>
<dbReference type="FunCoup" id="A0A1Q3AZP8">
    <property type="interactions" value="134"/>
</dbReference>
<dbReference type="PROSITE" id="PS51471">
    <property type="entry name" value="FE2OG_OXY"/>
    <property type="match status" value="1"/>
</dbReference>
<gene>
    <name evidence="13" type="ORF">CFOL_v3_04764</name>
</gene>
<evidence type="ECO:0000256" key="2">
    <source>
        <dbReference type="ARBA" id="ARBA00022666"/>
    </source>
</evidence>
<reference evidence="14" key="1">
    <citation type="submission" date="2016-04" db="EMBL/GenBank/DDBJ databases">
        <title>Cephalotus genome sequencing.</title>
        <authorList>
            <person name="Fukushima K."/>
            <person name="Hasebe M."/>
            <person name="Fang X."/>
        </authorList>
    </citation>
    <scope>NUCLEOTIDE SEQUENCE [LARGE SCALE GENOMIC DNA]</scope>
    <source>
        <strain evidence="14">cv. St1</strain>
    </source>
</reference>
<dbReference type="AlphaFoldDB" id="A0A1Q3AZP8"/>
<dbReference type="Pfam" id="PF03171">
    <property type="entry name" value="2OG-FeII_Oxy"/>
    <property type="match status" value="1"/>
</dbReference>
<evidence type="ECO:0000256" key="4">
    <source>
        <dbReference type="ARBA" id="ARBA00022896"/>
    </source>
</evidence>
<dbReference type="OrthoDB" id="288590at2759"/>
<evidence type="ECO:0000256" key="5">
    <source>
        <dbReference type="ARBA" id="ARBA00023002"/>
    </source>
</evidence>
<accession>A0A1Q3AZP8</accession>
<dbReference type="InterPro" id="IPR044861">
    <property type="entry name" value="IPNS-like_FE2OG_OXY"/>
</dbReference>
<keyword evidence="4" id="KW-0847">Vitamin C</keyword>
<evidence type="ECO:0000256" key="6">
    <source>
        <dbReference type="ARBA" id="ARBA00023004"/>
    </source>
</evidence>
<dbReference type="EC" id="1.14.17.4" evidence="9"/>
<keyword evidence="2" id="KW-0266">Ethylene biosynthesis</keyword>
<dbReference type="STRING" id="3775.A0A1Q3AZP8"/>
<organism evidence="13 14">
    <name type="scientific">Cephalotus follicularis</name>
    <name type="common">Albany pitcher plant</name>
    <dbReference type="NCBI Taxonomy" id="3775"/>
    <lineage>
        <taxon>Eukaryota</taxon>
        <taxon>Viridiplantae</taxon>
        <taxon>Streptophyta</taxon>
        <taxon>Embryophyta</taxon>
        <taxon>Tracheophyta</taxon>
        <taxon>Spermatophyta</taxon>
        <taxon>Magnoliopsida</taxon>
        <taxon>eudicotyledons</taxon>
        <taxon>Gunneridae</taxon>
        <taxon>Pentapetalae</taxon>
        <taxon>rosids</taxon>
        <taxon>fabids</taxon>
        <taxon>Oxalidales</taxon>
        <taxon>Cephalotaceae</taxon>
        <taxon>Cephalotus</taxon>
    </lineage>
</organism>
<evidence type="ECO:0000256" key="10">
    <source>
        <dbReference type="RuleBase" id="RU003682"/>
    </source>
</evidence>
<keyword evidence="3 10" id="KW-0479">Metal-binding</keyword>
<evidence type="ECO:0000256" key="3">
    <source>
        <dbReference type="ARBA" id="ARBA00022723"/>
    </source>
</evidence>
<protein>
    <recommendedName>
        <fullName evidence="9">aminocyclopropanecarboxylate oxidase</fullName>
        <ecNumber evidence="9">1.14.17.4</ecNumber>
    </recommendedName>
</protein>
<evidence type="ECO:0000256" key="8">
    <source>
        <dbReference type="ARBA" id="ARBA00037892"/>
    </source>
</evidence>
<dbReference type="GO" id="GO:0071398">
    <property type="term" value="P:cellular response to fatty acid"/>
    <property type="evidence" value="ECO:0007669"/>
    <property type="project" value="UniProtKB-ARBA"/>
</dbReference>
<keyword evidence="14" id="KW-1185">Reference proteome</keyword>
<keyword evidence="7" id="KW-0292">Fruit ripening</keyword>
<dbReference type="Proteomes" id="UP000187406">
    <property type="component" value="Unassembled WGS sequence"/>
</dbReference>
<dbReference type="InterPro" id="IPR027443">
    <property type="entry name" value="IPNS-like_sf"/>
</dbReference>
<dbReference type="InterPro" id="IPR050295">
    <property type="entry name" value="Plant_2OG-oxidoreductases"/>
</dbReference>
<keyword evidence="5 10" id="KW-0560">Oxidoreductase</keyword>
<dbReference type="EMBL" id="BDDD01000190">
    <property type="protein sequence ID" value="GAV61236.1"/>
    <property type="molecule type" value="Genomic_DNA"/>
</dbReference>
<dbReference type="GO" id="GO:0031418">
    <property type="term" value="F:L-ascorbic acid binding"/>
    <property type="evidence" value="ECO:0007669"/>
    <property type="project" value="UniProtKB-KW"/>
</dbReference>
<evidence type="ECO:0000259" key="12">
    <source>
        <dbReference type="PROSITE" id="PS51471"/>
    </source>
</evidence>
<comment type="similarity">
    <text evidence="1 10">Belongs to the iron/ascorbate-dependent oxidoreductase family.</text>
</comment>
<dbReference type="GO" id="GO:0009815">
    <property type="term" value="F:1-aminocyclopropane-1-carboxylate oxidase activity"/>
    <property type="evidence" value="ECO:0007669"/>
    <property type="project" value="UniProtKB-EC"/>
</dbReference>
<evidence type="ECO:0000313" key="14">
    <source>
        <dbReference type="Proteomes" id="UP000187406"/>
    </source>
</evidence>
<dbReference type="InterPro" id="IPR026992">
    <property type="entry name" value="DIOX_N"/>
</dbReference>
<dbReference type="Gene3D" id="2.60.120.330">
    <property type="entry name" value="B-lactam Antibiotic, Isopenicillin N Synthase, Chain"/>
    <property type="match status" value="1"/>
</dbReference>
<dbReference type="InterPro" id="IPR005123">
    <property type="entry name" value="Oxoglu/Fe-dep_dioxygenase_dom"/>
</dbReference>
<dbReference type="InParanoid" id="A0A1Q3AZP8"/>
<evidence type="ECO:0000256" key="9">
    <source>
        <dbReference type="ARBA" id="ARBA00039090"/>
    </source>
</evidence>
<evidence type="ECO:0000313" key="13">
    <source>
        <dbReference type="EMBL" id="GAV61236.1"/>
    </source>
</evidence>
<name>A0A1Q3AZP8_CEPFO</name>
<dbReference type="PANTHER" id="PTHR47991">
    <property type="entry name" value="OXOGLUTARATE/IRON-DEPENDENT DIOXYGENASE"/>
    <property type="match status" value="1"/>
</dbReference>
<keyword evidence="11" id="KW-0175">Coiled coil</keyword>
<dbReference type="GO" id="GO:0009835">
    <property type="term" value="P:fruit ripening"/>
    <property type="evidence" value="ECO:0007669"/>
    <property type="project" value="UniProtKB-KW"/>
</dbReference>
<sequence>MEIFPVVDLSKLNGEERGATMEVIKEACENWGFFELMNHGISHELMDTVEKLTKEHYRKCMEQRFKEMVASKGLEGVQSEISDLDWESTFFLRHLPVSNLNEIPDLEDDYRKAMKEFARELEKLAEQLLDLLCENLGLDKGYLKNAFYGSKGPTFGTKVSNYPPCPKPDLIKGLRAHTDAGGLILLFQDDKVSGLQLLKDDQWIDVPPMKHSIVINLGDQLEVITNGKYKSVLHRVIAQSDGNRMSIASFYNPGSDAVIYPAPALVEKEAEKSLEYPKFVFEDYMKLYAAVKFQAKEPRFEAMKIMGTTVNLGPIASV</sequence>
<feature type="domain" description="Fe2OG dioxygenase" evidence="12">
    <location>
        <begin position="153"/>
        <end position="253"/>
    </location>
</feature>
<keyword evidence="6 10" id="KW-0408">Iron</keyword>
<proteinExistence type="inferred from homology"/>
<evidence type="ECO:0000256" key="1">
    <source>
        <dbReference type="ARBA" id="ARBA00008056"/>
    </source>
</evidence>
<dbReference type="GO" id="GO:0046872">
    <property type="term" value="F:metal ion binding"/>
    <property type="evidence" value="ECO:0007669"/>
    <property type="project" value="UniProtKB-KW"/>
</dbReference>
<evidence type="ECO:0000256" key="7">
    <source>
        <dbReference type="ARBA" id="ARBA00033478"/>
    </source>
</evidence>
<comment type="caution">
    <text evidence="13">The sequence shown here is derived from an EMBL/GenBank/DDBJ whole genome shotgun (WGS) entry which is preliminary data.</text>
</comment>
<evidence type="ECO:0000256" key="11">
    <source>
        <dbReference type="SAM" id="Coils"/>
    </source>
</evidence>
<dbReference type="Pfam" id="PF14226">
    <property type="entry name" value="DIOX_N"/>
    <property type="match status" value="1"/>
</dbReference>
<dbReference type="SUPFAM" id="SSF51197">
    <property type="entry name" value="Clavaminate synthase-like"/>
    <property type="match status" value="1"/>
</dbReference>